<evidence type="ECO:0000313" key="2">
    <source>
        <dbReference type="EMBL" id="TWR28292.1"/>
    </source>
</evidence>
<organism evidence="2 3">
    <name type="scientific">Mucilaginibacter achroorhodeus</name>
    <dbReference type="NCBI Taxonomy" id="2599294"/>
    <lineage>
        <taxon>Bacteria</taxon>
        <taxon>Pseudomonadati</taxon>
        <taxon>Bacteroidota</taxon>
        <taxon>Sphingobacteriia</taxon>
        <taxon>Sphingobacteriales</taxon>
        <taxon>Sphingobacteriaceae</taxon>
        <taxon>Mucilaginibacter</taxon>
    </lineage>
</organism>
<dbReference type="Pfam" id="PF11138">
    <property type="entry name" value="DUF2911"/>
    <property type="match status" value="1"/>
</dbReference>
<dbReference type="OrthoDB" id="195456at2"/>
<evidence type="ECO:0000256" key="1">
    <source>
        <dbReference type="SAM" id="SignalP"/>
    </source>
</evidence>
<sequence length="171" mass="19105">MKTTNLFKHTAMFVCAMLFATISFAQNKPMPSPRDSVSATINGSTITINYGSPSVKGRKVWGELVPYDKVWRTGANEATTFTTTKDITVEGKKLTAGTYALFAIPTASTWTIIFNKTAKQWGAFKYDESQDALRVMVKPMPSAMNERLVYKMNKKGFTLSWDKLSVPVRIK</sequence>
<feature type="chain" id="PRO_5022159896" evidence="1">
    <location>
        <begin position="26"/>
        <end position="171"/>
    </location>
</feature>
<gene>
    <name evidence="2" type="ORF">FPZ42_03495</name>
</gene>
<keyword evidence="1" id="KW-0732">Signal</keyword>
<dbReference type="InterPro" id="IPR021314">
    <property type="entry name" value="DUF2911"/>
</dbReference>
<proteinExistence type="predicted"/>
<keyword evidence="3" id="KW-1185">Reference proteome</keyword>
<dbReference type="RefSeq" id="WP_146269088.1">
    <property type="nucleotide sequence ID" value="NZ_VOEI01000001.1"/>
</dbReference>
<reference evidence="2 3" key="1">
    <citation type="submission" date="2019-07" db="EMBL/GenBank/DDBJ databases">
        <authorList>
            <person name="Kim J."/>
        </authorList>
    </citation>
    <scope>NUCLEOTIDE SEQUENCE [LARGE SCALE GENOMIC DNA]</scope>
    <source>
        <strain evidence="2 3">MJ1a</strain>
    </source>
</reference>
<feature type="signal peptide" evidence="1">
    <location>
        <begin position="1"/>
        <end position="25"/>
    </location>
</feature>
<protein>
    <submittedName>
        <fullName evidence="2">DUF2911 domain-containing protein</fullName>
    </submittedName>
</protein>
<accession>A0A563UA80</accession>
<comment type="caution">
    <text evidence="2">The sequence shown here is derived from an EMBL/GenBank/DDBJ whole genome shotgun (WGS) entry which is preliminary data.</text>
</comment>
<name>A0A563UA80_9SPHI</name>
<dbReference type="AlphaFoldDB" id="A0A563UA80"/>
<dbReference type="EMBL" id="VOEI01000001">
    <property type="protein sequence ID" value="TWR28292.1"/>
    <property type="molecule type" value="Genomic_DNA"/>
</dbReference>
<evidence type="ECO:0000313" key="3">
    <source>
        <dbReference type="Proteomes" id="UP000318010"/>
    </source>
</evidence>
<dbReference type="Proteomes" id="UP000318010">
    <property type="component" value="Unassembled WGS sequence"/>
</dbReference>